<protein>
    <recommendedName>
        <fullName evidence="9">DUF4870 domain-containing protein</fullName>
    </recommendedName>
</protein>
<feature type="transmembrane region" description="Helical" evidence="6">
    <location>
        <begin position="116"/>
        <end position="135"/>
    </location>
</feature>
<feature type="transmembrane region" description="Helical" evidence="6">
    <location>
        <begin position="52"/>
        <end position="74"/>
    </location>
</feature>
<evidence type="ECO:0000313" key="8">
    <source>
        <dbReference type="Proteomes" id="UP000035720"/>
    </source>
</evidence>
<dbReference type="AlphaFoldDB" id="A0A077M8F5"/>
<keyword evidence="3 6" id="KW-1133">Transmembrane helix</keyword>
<keyword evidence="2 6" id="KW-0812">Transmembrane</keyword>
<keyword evidence="4 6" id="KW-0472">Membrane</keyword>
<organism evidence="7 8">
    <name type="scientific">Nostocoides jenkinsii Ben 74</name>
    <dbReference type="NCBI Taxonomy" id="1193518"/>
    <lineage>
        <taxon>Bacteria</taxon>
        <taxon>Bacillati</taxon>
        <taxon>Actinomycetota</taxon>
        <taxon>Actinomycetes</taxon>
        <taxon>Micrococcales</taxon>
        <taxon>Intrasporangiaceae</taxon>
        <taxon>Nostocoides</taxon>
    </lineage>
</organism>
<dbReference type="RefSeq" id="WP_235433979.1">
    <property type="nucleotide sequence ID" value="NZ_HF571038.1"/>
</dbReference>
<feature type="region of interest" description="Disordered" evidence="5">
    <location>
        <begin position="1"/>
        <end position="38"/>
    </location>
</feature>
<dbReference type="EMBL" id="CAJC01000153">
    <property type="protein sequence ID" value="CCI53601.1"/>
    <property type="molecule type" value="Genomic_DNA"/>
</dbReference>
<name>A0A077M8F5_9MICO</name>
<reference evidence="7 8" key="1">
    <citation type="journal article" date="2013" name="ISME J.">
        <title>A metabolic model for members of the genus Tetrasphaera involved in enhanced biological phosphorus removal.</title>
        <authorList>
            <person name="Kristiansen R."/>
            <person name="Nguyen H.T.T."/>
            <person name="Saunders A.M."/>
            <person name="Nielsen J.L."/>
            <person name="Wimmer R."/>
            <person name="Le V.Q."/>
            <person name="McIlroy S.J."/>
            <person name="Petrovski S."/>
            <person name="Seviour R.J."/>
            <person name="Calteau A."/>
            <person name="Nielsen K.L."/>
            <person name="Nielsen P.H."/>
        </authorList>
    </citation>
    <scope>NUCLEOTIDE SEQUENCE [LARGE SCALE GENOMIC DNA]</scope>
    <source>
        <strain evidence="7 8">Ben 74</strain>
    </source>
</reference>
<feature type="compositionally biased region" description="Polar residues" evidence="5">
    <location>
        <begin position="1"/>
        <end position="23"/>
    </location>
</feature>
<sequence length="153" mass="16412">MSQYPQGDPAYQSTPPAGQTNFERTMGDIGGSGPLSPQQERTWATLSHVVPLALFILSAGTLGFVASLVIYLMYKDRGPFVRQNAANSLNIQIAMGIGVVISWIMILTIILSPIGVLGLIAVAIWGCVLHALAAVKANNGEWYKPPMTPDFVK</sequence>
<evidence type="ECO:0000313" key="7">
    <source>
        <dbReference type="EMBL" id="CCI53601.1"/>
    </source>
</evidence>
<dbReference type="STRING" id="1193518.BN13_420055"/>
<evidence type="ECO:0000256" key="2">
    <source>
        <dbReference type="ARBA" id="ARBA00022692"/>
    </source>
</evidence>
<comment type="caution">
    <text evidence="7">The sequence shown here is derived from an EMBL/GenBank/DDBJ whole genome shotgun (WGS) entry which is preliminary data.</text>
</comment>
<accession>A0A077M8F5</accession>
<feature type="transmembrane region" description="Helical" evidence="6">
    <location>
        <begin position="86"/>
        <end position="110"/>
    </location>
</feature>
<dbReference type="Proteomes" id="UP000035720">
    <property type="component" value="Unassembled WGS sequence"/>
</dbReference>
<gene>
    <name evidence="7" type="ORF">BN13_420055</name>
</gene>
<dbReference type="InterPro" id="IPR019109">
    <property type="entry name" value="MamF_MmsF"/>
</dbReference>
<evidence type="ECO:0000256" key="5">
    <source>
        <dbReference type="SAM" id="MobiDB-lite"/>
    </source>
</evidence>
<evidence type="ECO:0008006" key="9">
    <source>
        <dbReference type="Google" id="ProtNLM"/>
    </source>
</evidence>
<comment type="subcellular location">
    <subcellularLocation>
        <location evidence="1">Membrane</location>
        <topology evidence="1">Multi-pass membrane protein</topology>
    </subcellularLocation>
</comment>
<evidence type="ECO:0000256" key="3">
    <source>
        <dbReference type="ARBA" id="ARBA00022989"/>
    </source>
</evidence>
<proteinExistence type="predicted"/>
<dbReference type="Pfam" id="PF09685">
    <property type="entry name" value="MamF_MmsF"/>
    <property type="match status" value="1"/>
</dbReference>
<evidence type="ECO:0000256" key="4">
    <source>
        <dbReference type="ARBA" id="ARBA00023136"/>
    </source>
</evidence>
<evidence type="ECO:0000256" key="6">
    <source>
        <dbReference type="SAM" id="Phobius"/>
    </source>
</evidence>
<evidence type="ECO:0000256" key="1">
    <source>
        <dbReference type="ARBA" id="ARBA00004141"/>
    </source>
</evidence>
<keyword evidence="8" id="KW-1185">Reference proteome</keyword>